<reference evidence="2 3" key="2">
    <citation type="submission" date="2019-08" db="EMBL/GenBank/DDBJ databases">
        <title>Jejuicoccus antrihumi gen. nov., sp. nov., a new member of the family Dermacoccaceae isolated from a cave.</title>
        <authorList>
            <person name="Schumann P."/>
            <person name="Kim I.S."/>
        </authorList>
    </citation>
    <scope>NUCLEOTIDE SEQUENCE [LARGE SCALE GENOMIC DNA]</scope>
    <source>
        <strain evidence="2 3">C5-26</strain>
    </source>
</reference>
<evidence type="ECO:0000313" key="3">
    <source>
        <dbReference type="Proteomes" id="UP000320244"/>
    </source>
</evidence>
<dbReference type="Proteomes" id="UP000320244">
    <property type="component" value="Unassembled WGS sequence"/>
</dbReference>
<comment type="caution">
    <text evidence="2">The sequence shown here is derived from an EMBL/GenBank/DDBJ whole genome shotgun (WGS) entry which is preliminary data.</text>
</comment>
<dbReference type="Pfam" id="PF20013">
    <property type="entry name" value="GAP1-N2"/>
    <property type="match status" value="1"/>
</dbReference>
<sequence length="774" mass="84796">MIDQLRYAWANHGLTGVGRLQPVAASSGLLNPQAKRHILATRLCRYDKAPGTSTTPISYGWLDSGENRFLFRREFLTDDQAGHPGNFAAHVLVAPADELTVSRCLALYHGSFWWHGPRSDDTVGEVPELDIHDLLGSTDGPRREDLRHEAVASPATEDLLTALLAEELAAQLTVTPDELMTAMHTVNTMLPGLLDSQSFSTYEAGRLARFFTIHGSPSPDRVPRESPARTEARTAARALLFNTRFPTTVTHTLWAGYQGSEGSPVKAFRRLVSAVDVSIQGSATNVDAVLPALGTPECAGQLFEFTEIRDAVARALVRGGPVEGGRARIVRSLCRSGTRIQADAWDAFDQTAMGVLEGNIPDSDLCAALDQLPSSHALPRIATRLLQRAETGSFPTQRWPMLLLLAALQDPTPLRDQNYAHAIRTVAPHLTRWASCSELARQQQIDLLAEYVHTGRVPEQEAVRTLEPAFRDLISSNPDVITPITAELTSSPYIGGVIRDQVAQSAHRAGTLSAAHLDVLHSTFDGTSPSAADLTVIMKLCTGVRLPPGWGELVASLLLRHAERVLSEPYAPHVEDLRRLVESARGTAIRPLLSAIDTSRSVRTLEHHLQELPLDQAGVLRRFYVDRTISMGYLDSDHTARLFDLLSSADGVDSAAVCLLIAAQRGMRLYGRSLSCHHVFVALGESYPDAFVGTKKVSRRIRAQPRSRTRLHGLAAHTFSLLSHTDPQYAESVVEHFTYGRPNRAWIKFLVGQSSDAAWKAERKEGGVGRRRRG</sequence>
<feature type="domain" description="GTPase-associated protein 1 N-terminal" evidence="1">
    <location>
        <begin position="1"/>
        <end position="130"/>
    </location>
</feature>
<evidence type="ECO:0000313" key="2">
    <source>
        <dbReference type="EMBL" id="TWP32995.1"/>
    </source>
</evidence>
<evidence type="ECO:0000259" key="1">
    <source>
        <dbReference type="Pfam" id="PF20013"/>
    </source>
</evidence>
<dbReference type="RefSeq" id="WP_146320784.1">
    <property type="nucleotide sequence ID" value="NZ_VCQV01000051.1"/>
</dbReference>
<dbReference type="AlphaFoldDB" id="A0A563DRZ1"/>
<gene>
    <name evidence="2" type="ORF">FGL98_22635</name>
</gene>
<keyword evidence="3" id="KW-1185">Reference proteome</keyword>
<dbReference type="OrthoDB" id="167038at2"/>
<proteinExistence type="predicted"/>
<dbReference type="InterPro" id="IPR045402">
    <property type="entry name" value="GAP1-N2"/>
</dbReference>
<organism evidence="2 3">
    <name type="scientific">Leekyejoonella antrihumi</name>
    <dbReference type="NCBI Taxonomy" id="1660198"/>
    <lineage>
        <taxon>Bacteria</taxon>
        <taxon>Bacillati</taxon>
        <taxon>Actinomycetota</taxon>
        <taxon>Actinomycetes</taxon>
        <taxon>Micrococcales</taxon>
        <taxon>Dermacoccaceae</taxon>
        <taxon>Leekyejoonella</taxon>
    </lineage>
</organism>
<name>A0A563DRZ1_9MICO</name>
<accession>A0A563DRZ1</accession>
<reference evidence="2 3" key="1">
    <citation type="submission" date="2019-05" db="EMBL/GenBank/DDBJ databases">
        <authorList>
            <person name="Lee S.D."/>
        </authorList>
    </citation>
    <scope>NUCLEOTIDE SEQUENCE [LARGE SCALE GENOMIC DNA]</scope>
    <source>
        <strain evidence="2 3">C5-26</strain>
    </source>
</reference>
<protein>
    <recommendedName>
        <fullName evidence="1">GTPase-associated protein 1 N-terminal domain-containing protein</fullName>
    </recommendedName>
</protein>
<dbReference type="EMBL" id="VCQV01000051">
    <property type="protein sequence ID" value="TWP32995.1"/>
    <property type="molecule type" value="Genomic_DNA"/>
</dbReference>